<dbReference type="EC" id="2.7.3.9" evidence="6"/>
<keyword evidence="9" id="KW-0963">Cytoplasm</keyword>
<comment type="function">
    <text evidence="3">General (non sugar-specific) component of the phosphoenolpyruvate-dependent sugar phosphotransferase system (sugar PTS). This major carbohydrate active-transport system catalyzes the phosphorylation of incoming sugar substrates concomitantly with their translocation across the cell membrane. Enzyme I transfers the phosphoryl group from phosphoenolpyruvate (PEP) to the phosphoryl carrier protein (HPr).</text>
</comment>
<evidence type="ECO:0000256" key="11">
    <source>
        <dbReference type="ARBA" id="ARBA00022679"/>
    </source>
</evidence>
<keyword evidence="10" id="KW-0762">Sugar transport</keyword>
<evidence type="ECO:0000256" key="16">
    <source>
        <dbReference type="ARBA" id="ARBA00033235"/>
    </source>
</evidence>
<keyword evidence="19" id="KW-1185">Reference proteome</keyword>
<keyword evidence="15" id="KW-0460">Magnesium</keyword>
<dbReference type="InterPro" id="IPR008731">
    <property type="entry name" value="PTS_EIN"/>
</dbReference>
<comment type="similarity">
    <text evidence="5">Belongs to the PEP-utilizing enzyme family.</text>
</comment>
<evidence type="ECO:0000313" key="18">
    <source>
        <dbReference type="EMBL" id="QEF97371.1"/>
    </source>
</evidence>
<dbReference type="InterPro" id="IPR036637">
    <property type="entry name" value="Phosphohistidine_dom_sf"/>
</dbReference>
<dbReference type="Gene3D" id="3.20.20.60">
    <property type="entry name" value="Phosphoenolpyruvate-binding domains"/>
    <property type="match status" value="1"/>
</dbReference>
<proteinExistence type="inferred from homology"/>
<evidence type="ECO:0000256" key="3">
    <source>
        <dbReference type="ARBA" id="ARBA00002728"/>
    </source>
</evidence>
<organism evidence="18 19">
    <name type="scientific">Stieleria maiorica</name>
    <dbReference type="NCBI Taxonomy" id="2795974"/>
    <lineage>
        <taxon>Bacteria</taxon>
        <taxon>Pseudomonadati</taxon>
        <taxon>Planctomycetota</taxon>
        <taxon>Planctomycetia</taxon>
        <taxon>Pirellulales</taxon>
        <taxon>Pirellulaceae</taxon>
        <taxon>Stieleria</taxon>
    </lineage>
</organism>
<dbReference type="PRINTS" id="PR01736">
    <property type="entry name" value="PHPHTRNFRASE"/>
</dbReference>
<dbReference type="InterPro" id="IPR006318">
    <property type="entry name" value="PTS_EI-like"/>
</dbReference>
<evidence type="ECO:0000259" key="17">
    <source>
        <dbReference type="SMART" id="SM00331"/>
    </source>
</evidence>
<dbReference type="SUPFAM" id="SSF47831">
    <property type="entry name" value="Enzyme I of the PEP:sugar phosphotransferase system HPr-binding (sub)domain"/>
    <property type="match status" value="1"/>
</dbReference>
<dbReference type="SMART" id="SM00331">
    <property type="entry name" value="PP2C_SIG"/>
    <property type="match status" value="1"/>
</dbReference>
<dbReference type="GO" id="GO:0005737">
    <property type="term" value="C:cytoplasm"/>
    <property type="evidence" value="ECO:0007669"/>
    <property type="project" value="UniProtKB-SubCell"/>
</dbReference>
<dbReference type="InterPro" id="IPR000121">
    <property type="entry name" value="PEP_util_C"/>
</dbReference>
<dbReference type="InterPro" id="IPR015813">
    <property type="entry name" value="Pyrv/PenolPyrv_kinase-like_dom"/>
</dbReference>
<keyword evidence="14" id="KW-0418">Kinase</keyword>
<sequence length="920" mass="98775">MTVLEGSPVSPGFASGIAIVYGYEVERKLLLPVREIQHSDVQVECDRMDDALEQSKRDLKTAEQIANNDPKLADAAALLSAHAAMASEIAVSVKQQIGCDLVNVEQALDSVIRDWISRLQQLDNEYLRQREQDIRDVGQRMTRALAGTTPWSCDSLPPGSVIVARELLPSEAVGLANSGVVAIVCEDGGKLSHTAIVARALGIPAISGIFSITSRIQSGAMLLVDGLTGVVTIQPTEPEKAAFSVRQLQHERQIASLLSEEMQPCMTLDGVEISLMANVGLPDEVNQVAKHHLTGVGLFRTEFLFIESQSRPSFDSQLHVYGDMASKLIGLPMTIRTFDLGGDKLPPFLALDEIRNRSSLHLRGLRFSLSEKNLLDAQLRAIVQVAQTTDVRILFPMVIGSHDFAQASEAVDRAVRQLDVLRRPSVGAMIETPAALFALDEILALADFVAIGTNDLTQYMLAADRELSQGTDDCTAMHPAVLRAIQQVVEAAEKQQCSVCVCGEEAGDADFACLLVGLGIRELSLGPSRAGAVRHAIRHISQCEARRVADSALRCQSPRQVQQLIGTLRSGKLIATRSADERTCQQDDVGTTTIEAQSRSIAVAAAERKLLRETNIALKHRVVKERELLSGANHNLDAAAEASRIAAAAFDTDDSILVEKRSEADPASIRAARMVQRALFPAAAPCLLGFDIAGAVHPAQQVSGDFFDFISLGPDSVGVIVADVSGHGLGAALLKAQTQAYLHALAENSSDPGELLTNTNRLFGNSDTGHTVTSFLGRLDAATRSFVYAGAGHQGYLVRSNGAAQVLGSTGYPLGVELNAAISSAPAIVLQTGDTLVVPTDGTEESMSPGGREFGQERMLNVVRTNRRMSAAQIVNALFLAARDFADHRPQEDDITALVVKVLPPCRPQNPRDRKQDENG</sequence>
<dbReference type="PANTHER" id="PTHR46244:SF3">
    <property type="entry name" value="PHOSPHOENOLPYRUVATE-PROTEIN PHOSPHOTRANSFERASE"/>
    <property type="match status" value="1"/>
</dbReference>
<keyword evidence="18" id="KW-0670">Pyruvate</keyword>
<dbReference type="Gene3D" id="1.10.274.10">
    <property type="entry name" value="PtsI, HPr-binding domain"/>
    <property type="match status" value="1"/>
</dbReference>
<dbReference type="InterPro" id="IPR008279">
    <property type="entry name" value="PEP-util_enz_mobile_dom"/>
</dbReference>
<evidence type="ECO:0000256" key="7">
    <source>
        <dbReference type="ARBA" id="ARBA00016544"/>
    </source>
</evidence>
<dbReference type="Pfam" id="PF05524">
    <property type="entry name" value="PEP-utilisers_N"/>
    <property type="match status" value="1"/>
</dbReference>
<evidence type="ECO:0000256" key="8">
    <source>
        <dbReference type="ARBA" id="ARBA00022448"/>
    </source>
</evidence>
<keyword evidence="11 18" id="KW-0808">Transferase</keyword>
<dbReference type="GO" id="GO:0009401">
    <property type="term" value="P:phosphoenolpyruvate-dependent sugar phosphotransferase system"/>
    <property type="evidence" value="ECO:0007669"/>
    <property type="project" value="UniProtKB-KW"/>
</dbReference>
<feature type="domain" description="PPM-type phosphatase" evidence="17">
    <location>
        <begin position="687"/>
        <end position="902"/>
    </location>
</feature>
<comment type="subcellular location">
    <subcellularLocation>
        <location evidence="4">Cytoplasm</location>
    </subcellularLocation>
</comment>
<dbReference type="Pfam" id="PF02896">
    <property type="entry name" value="PEP-utilizers_C"/>
    <property type="match status" value="1"/>
</dbReference>
<keyword evidence="12" id="KW-0598">Phosphotransferase system</keyword>
<comment type="cofactor">
    <cofactor evidence="2">
        <name>Mg(2+)</name>
        <dbReference type="ChEBI" id="CHEBI:18420"/>
    </cofactor>
</comment>
<dbReference type="KEGG" id="smam:Mal15_14110"/>
<keyword evidence="8" id="KW-0813">Transport</keyword>
<comment type="catalytic activity">
    <reaction evidence="1">
        <text>L-histidyl-[protein] + phosphoenolpyruvate = N(pros)-phospho-L-histidyl-[protein] + pyruvate</text>
        <dbReference type="Rhea" id="RHEA:23880"/>
        <dbReference type="Rhea" id="RHEA-COMP:9745"/>
        <dbReference type="Rhea" id="RHEA-COMP:9746"/>
        <dbReference type="ChEBI" id="CHEBI:15361"/>
        <dbReference type="ChEBI" id="CHEBI:29979"/>
        <dbReference type="ChEBI" id="CHEBI:58702"/>
        <dbReference type="ChEBI" id="CHEBI:64837"/>
        <dbReference type="EC" id="2.7.3.9"/>
    </reaction>
</comment>
<dbReference type="InterPro" id="IPR036457">
    <property type="entry name" value="PPM-type-like_dom_sf"/>
</dbReference>
<evidence type="ECO:0000256" key="5">
    <source>
        <dbReference type="ARBA" id="ARBA00007837"/>
    </source>
</evidence>
<dbReference type="AlphaFoldDB" id="A0A5B9M876"/>
<dbReference type="SUPFAM" id="SSF52009">
    <property type="entry name" value="Phosphohistidine domain"/>
    <property type="match status" value="1"/>
</dbReference>
<dbReference type="Gene3D" id="3.50.30.10">
    <property type="entry name" value="Phosphohistidine domain"/>
    <property type="match status" value="1"/>
</dbReference>
<dbReference type="Pfam" id="PF07228">
    <property type="entry name" value="SpoIIE"/>
    <property type="match status" value="1"/>
</dbReference>
<dbReference type="GO" id="GO:0016301">
    <property type="term" value="F:kinase activity"/>
    <property type="evidence" value="ECO:0007669"/>
    <property type="project" value="UniProtKB-KW"/>
</dbReference>
<evidence type="ECO:0000256" key="6">
    <source>
        <dbReference type="ARBA" id="ARBA00012232"/>
    </source>
</evidence>
<name>A0A5B9M876_9BACT</name>
<dbReference type="SUPFAM" id="SSF81606">
    <property type="entry name" value="PP2C-like"/>
    <property type="match status" value="1"/>
</dbReference>
<dbReference type="GO" id="GO:0008965">
    <property type="term" value="F:phosphoenolpyruvate-protein phosphotransferase activity"/>
    <property type="evidence" value="ECO:0007669"/>
    <property type="project" value="UniProtKB-EC"/>
</dbReference>
<dbReference type="Gene3D" id="3.60.40.10">
    <property type="entry name" value="PPM-type phosphatase domain"/>
    <property type="match status" value="1"/>
</dbReference>
<evidence type="ECO:0000313" key="19">
    <source>
        <dbReference type="Proteomes" id="UP000321353"/>
    </source>
</evidence>
<gene>
    <name evidence="18" type="primary">ptsI_1</name>
    <name evidence="18" type="ORF">Mal15_14110</name>
</gene>
<evidence type="ECO:0000256" key="10">
    <source>
        <dbReference type="ARBA" id="ARBA00022597"/>
    </source>
</evidence>
<dbReference type="InterPro" id="IPR036618">
    <property type="entry name" value="PtsI_HPr-bd_sf"/>
</dbReference>
<dbReference type="EMBL" id="CP036264">
    <property type="protein sequence ID" value="QEF97371.1"/>
    <property type="molecule type" value="Genomic_DNA"/>
</dbReference>
<protein>
    <recommendedName>
        <fullName evidence="7">Phosphoenolpyruvate-protein phosphotransferase</fullName>
        <ecNumber evidence="6">2.7.3.9</ecNumber>
    </recommendedName>
    <alternativeName>
        <fullName evidence="16">Phosphotransferase system, enzyme I</fullName>
    </alternativeName>
</protein>
<dbReference type="InterPro" id="IPR050499">
    <property type="entry name" value="PEP-utilizing_PTS_enzyme"/>
</dbReference>
<evidence type="ECO:0000256" key="12">
    <source>
        <dbReference type="ARBA" id="ARBA00022683"/>
    </source>
</evidence>
<dbReference type="InterPro" id="IPR001932">
    <property type="entry name" value="PPM-type_phosphatase-like_dom"/>
</dbReference>
<dbReference type="Proteomes" id="UP000321353">
    <property type="component" value="Chromosome"/>
</dbReference>
<evidence type="ECO:0000256" key="14">
    <source>
        <dbReference type="ARBA" id="ARBA00022777"/>
    </source>
</evidence>
<dbReference type="InterPro" id="IPR040442">
    <property type="entry name" value="Pyrv_kinase-like_dom_sf"/>
</dbReference>
<keyword evidence="13" id="KW-0479">Metal-binding</keyword>
<accession>A0A5B9M876</accession>
<evidence type="ECO:0000256" key="1">
    <source>
        <dbReference type="ARBA" id="ARBA00000683"/>
    </source>
</evidence>
<dbReference type="SUPFAM" id="SSF51621">
    <property type="entry name" value="Phosphoenolpyruvate/pyruvate domain"/>
    <property type="match status" value="1"/>
</dbReference>
<reference evidence="18 19" key="1">
    <citation type="submission" date="2019-02" db="EMBL/GenBank/DDBJ databases">
        <title>Planctomycetal bacteria perform biofilm scaping via a novel small molecule.</title>
        <authorList>
            <person name="Jeske O."/>
            <person name="Boedeker C."/>
            <person name="Wiegand S."/>
            <person name="Breitling P."/>
            <person name="Kallscheuer N."/>
            <person name="Jogler M."/>
            <person name="Rohde M."/>
            <person name="Petersen J."/>
            <person name="Medema M.H."/>
            <person name="Surup F."/>
            <person name="Jogler C."/>
        </authorList>
    </citation>
    <scope>NUCLEOTIDE SEQUENCE [LARGE SCALE GENOMIC DNA]</scope>
    <source>
        <strain evidence="18 19">Mal15</strain>
    </source>
</reference>
<evidence type="ECO:0000256" key="9">
    <source>
        <dbReference type="ARBA" id="ARBA00022490"/>
    </source>
</evidence>
<evidence type="ECO:0000256" key="15">
    <source>
        <dbReference type="ARBA" id="ARBA00022842"/>
    </source>
</evidence>
<dbReference type="PANTHER" id="PTHR46244">
    <property type="entry name" value="PHOSPHOENOLPYRUVATE-PROTEIN PHOSPHOTRANSFERASE"/>
    <property type="match status" value="1"/>
</dbReference>
<dbReference type="Pfam" id="PF00391">
    <property type="entry name" value="PEP-utilizers"/>
    <property type="match status" value="1"/>
</dbReference>
<evidence type="ECO:0000256" key="2">
    <source>
        <dbReference type="ARBA" id="ARBA00001946"/>
    </source>
</evidence>
<evidence type="ECO:0000256" key="4">
    <source>
        <dbReference type="ARBA" id="ARBA00004496"/>
    </source>
</evidence>
<dbReference type="NCBIfam" id="TIGR01417">
    <property type="entry name" value="PTS_I_fam"/>
    <property type="match status" value="1"/>
</dbReference>
<dbReference type="GO" id="GO:0046872">
    <property type="term" value="F:metal ion binding"/>
    <property type="evidence" value="ECO:0007669"/>
    <property type="project" value="UniProtKB-KW"/>
</dbReference>
<evidence type="ECO:0000256" key="13">
    <source>
        <dbReference type="ARBA" id="ARBA00022723"/>
    </source>
</evidence>